<gene>
    <name evidence="2" type="ORF">OCTVUL_1B007741</name>
</gene>
<feature type="region of interest" description="Disordered" evidence="1">
    <location>
        <begin position="76"/>
        <end position="110"/>
    </location>
</feature>
<reference evidence="2" key="1">
    <citation type="submission" date="2023-08" db="EMBL/GenBank/DDBJ databases">
        <authorList>
            <person name="Alioto T."/>
            <person name="Alioto T."/>
            <person name="Gomez Garrido J."/>
        </authorList>
    </citation>
    <scope>NUCLEOTIDE SEQUENCE</scope>
</reference>
<evidence type="ECO:0000313" key="3">
    <source>
        <dbReference type="Proteomes" id="UP001162480"/>
    </source>
</evidence>
<dbReference type="AlphaFoldDB" id="A0AA36AUH2"/>
<organism evidence="2 3">
    <name type="scientific">Octopus vulgaris</name>
    <name type="common">Common octopus</name>
    <dbReference type="NCBI Taxonomy" id="6645"/>
    <lineage>
        <taxon>Eukaryota</taxon>
        <taxon>Metazoa</taxon>
        <taxon>Spiralia</taxon>
        <taxon>Lophotrochozoa</taxon>
        <taxon>Mollusca</taxon>
        <taxon>Cephalopoda</taxon>
        <taxon>Coleoidea</taxon>
        <taxon>Octopodiformes</taxon>
        <taxon>Octopoda</taxon>
        <taxon>Incirrata</taxon>
        <taxon>Octopodidae</taxon>
        <taxon>Octopus</taxon>
    </lineage>
</organism>
<dbReference type="EMBL" id="OX597817">
    <property type="protein sequence ID" value="CAI9721467.1"/>
    <property type="molecule type" value="Genomic_DNA"/>
</dbReference>
<protein>
    <submittedName>
        <fullName evidence="2">Uncharacterized protein</fullName>
    </submittedName>
</protein>
<dbReference type="Proteomes" id="UP001162480">
    <property type="component" value="Chromosome 4"/>
</dbReference>
<accession>A0AA36AUH2</accession>
<evidence type="ECO:0000313" key="2">
    <source>
        <dbReference type="EMBL" id="CAI9721467.1"/>
    </source>
</evidence>
<evidence type="ECO:0000256" key="1">
    <source>
        <dbReference type="SAM" id="MobiDB-lite"/>
    </source>
</evidence>
<sequence length="110" mass="11476">MNKENILSEKMFETLSDEGSPSRETVVGSPTLKVVKSSSLKETVIDSPKLKVVEGPPSGKAVKTAKVAEGSLSGEAVKTDKVSEGHWVSPSTSQAARRSDEEGPTGSSSS</sequence>
<keyword evidence="3" id="KW-1185">Reference proteome</keyword>
<proteinExistence type="predicted"/>
<name>A0AA36AUH2_OCTVU</name>